<dbReference type="Gene3D" id="3.20.20.450">
    <property type="entry name" value="EAL domain"/>
    <property type="match status" value="1"/>
</dbReference>
<comment type="caution">
    <text evidence="2">The sequence shown here is derived from an EMBL/GenBank/DDBJ whole genome shotgun (WGS) entry which is preliminary data.</text>
</comment>
<dbReference type="InterPro" id="IPR029016">
    <property type="entry name" value="GAF-like_dom_sf"/>
</dbReference>
<keyword evidence="3" id="KW-1185">Reference proteome</keyword>
<dbReference type="InterPro" id="IPR003018">
    <property type="entry name" value="GAF"/>
</dbReference>
<dbReference type="SUPFAM" id="SSF141868">
    <property type="entry name" value="EAL domain-like"/>
    <property type="match status" value="1"/>
</dbReference>
<sequence>MSASSSGEESLDEVVLDALCAIRLYLDMEVAFVAEFAGGRRRFRYVDSSLENPPIAVGDSDPLEESYCQRVVDGRLPELIQDAALVPAALEIPATTTLPVGAHLSVPIRLDNGQLYGTFCCFSTRPDFTLGDRDLSLMRLFASFASRQIGRELDAERQHREMHQRISSVLESESFTIVYQPIVHLIDNKIIGFEALTRFWSRPIRSPDVWFNEAAAVGLSEALEMGAITKALTGFDHIPDDIYLSLNVSPDNILSGAIHRILEDAPLHRVVLEVTEHVPIPDYSQFDQSLAPLRDRGIRLAVDDAGAGYASFLHILKLKPEIIKLDIGLIRNIDTDLTRRALTAALVGFAQESGSQLVAEGVETDSERVALEQLRVDKVQGYLLGHPLPIGETAALFQG</sequence>
<dbReference type="SMART" id="SM00052">
    <property type="entry name" value="EAL"/>
    <property type="match status" value="1"/>
</dbReference>
<dbReference type="InterPro" id="IPR001633">
    <property type="entry name" value="EAL_dom"/>
</dbReference>
<name>A0A1U7IYD6_9CYAN</name>
<dbReference type="Pfam" id="PF00563">
    <property type="entry name" value="EAL"/>
    <property type="match status" value="1"/>
</dbReference>
<evidence type="ECO:0000313" key="3">
    <source>
        <dbReference type="Proteomes" id="UP000185557"/>
    </source>
</evidence>
<dbReference type="Gene3D" id="3.30.450.40">
    <property type="match status" value="1"/>
</dbReference>
<dbReference type="PANTHER" id="PTHR33121">
    <property type="entry name" value="CYCLIC DI-GMP PHOSPHODIESTERASE PDEF"/>
    <property type="match status" value="1"/>
</dbReference>
<dbReference type="Pfam" id="PF01590">
    <property type="entry name" value="GAF"/>
    <property type="match status" value="1"/>
</dbReference>
<evidence type="ECO:0000259" key="1">
    <source>
        <dbReference type="PROSITE" id="PS50883"/>
    </source>
</evidence>
<evidence type="ECO:0000313" key="2">
    <source>
        <dbReference type="EMBL" id="OKH43718.1"/>
    </source>
</evidence>
<dbReference type="CDD" id="cd01948">
    <property type="entry name" value="EAL"/>
    <property type="match status" value="1"/>
</dbReference>
<proteinExistence type="predicted"/>
<dbReference type="InterPro" id="IPR050706">
    <property type="entry name" value="Cyclic-di-GMP_PDE-like"/>
</dbReference>
<dbReference type="STRING" id="549789.NIES30_24405"/>
<organism evidence="2 3">
    <name type="scientific">Phormidium tenue NIES-30</name>
    <dbReference type="NCBI Taxonomy" id="549789"/>
    <lineage>
        <taxon>Bacteria</taxon>
        <taxon>Bacillati</taxon>
        <taxon>Cyanobacteriota</taxon>
        <taxon>Cyanophyceae</taxon>
        <taxon>Oscillatoriophycideae</taxon>
        <taxon>Oscillatoriales</taxon>
        <taxon>Oscillatoriaceae</taxon>
        <taxon>Phormidium</taxon>
    </lineage>
</organism>
<accession>A0A1U7IYD6</accession>
<dbReference type="PANTHER" id="PTHR33121:SF76">
    <property type="entry name" value="SIGNALING PROTEIN"/>
    <property type="match status" value="1"/>
</dbReference>
<dbReference type="SMART" id="SM00065">
    <property type="entry name" value="GAF"/>
    <property type="match status" value="1"/>
</dbReference>
<gene>
    <name evidence="2" type="ORF">NIES30_24405</name>
</gene>
<dbReference type="AlphaFoldDB" id="A0A1U7IYD6"/>
<dbReference type="Proteomes" id="UP000185557">
    <property type="component" value="Unassembled WGS sequence"/>
</dbReference>
<dbReference type="SUPFAM" id="SSF55781">
    <property type="entry name" value="GAF domain-like"/>
    <property type="match status" value="1"/>
</dbReference>
<dbReference type="EMBL" id="MRCG01000030">
    <property type="protein sequence ID" value="OKH43718.1"/>
    <property type="molecule type" value="Genomic_DNA"/>
</dbReference>
<reference evidence="2 3" key="1">
    <citation type="submission" date="2016-11" db="EMBL/GenBank/DDBJ databases">
        <title>Draft Genome Sequences of Nine Cyanobacterial Strains from Diverse Habitats.</title>
        <authorList>
            <person name="Zhu T."/>
            <person name="Hou S."/>
            <person name="Lu X."/>
            <person name="Hess W.R."/>
        </authorList>
    </citation>
    <scope>NUCLEOTIDE SEQUENCE [LARGE SCALE GENOMIC DNA]</scope>
    <source>
        <strain evidence="2 3">NIES-30</strain>
    </source>
</reference>
<dbReference type="GO" id="GO:0071111">
    <property type="term" value="F:cyclic-guanylate-specific phosphodiesterase activity"/>
    <property type="evidence" value="ECO:0007669"/>
    <property type="project" value="InterPro"/>
</dbReference>
<dbReference type="PROSITE" id="PS50883">
    <property type="entry name" value="EAL"/>
    <property type="match status" value="1"/>
</dbReference>
<protein>
    <submittedName>
        <fullName evidence="2">Diguanylate phosphodiesterase</fullName>
    </submittedName>
</protein>
<dbReference type="InterPro" id="IPR035919">
    <property type="entry name" value="EAL_sf"/>
</dbReference>
<feature type="domain" description="EAL" evidence="1">
    <location>
        <begin position="159"/>
        <end position="399"/>
    </location>
</feature>